<dbReference type="CDD" id="cd00130">
    <property type="entry name" value="PAS"/>
    <property type="match status" value="1"/>
</dbReference>
<dbReference type="InterPro" id="IPR000014">
    <property type="entry name" value="PAS"/>
</dbReference>
<proteinExistence type="predicted"/>
<keyword evidence="3" id="KW-1185">Reference proteome</keyword>
<dbReference type="Proteomes" id="UP001161409">
    <property type="component" value="Unassembled WGS sequence"/>
</dbReference>
<dbReference type="InterPro" id="IPR035965">
    <property type="entry name" value="PAS-like_dom_sf"/>
</dbReference>
<gene>
    <name evidence="2" type="ORF">GCM10007924_09070</name>
</gene>
<dbReference type="PROSITE" id="PS50112">
    <property type="entry name" value="PAS"/>
    <property type="match status" value="1"/>
</dbReference>
<protein>
    <submittedName>
        <fullName evidence="2">Transcriptional regulator</fullName>
    </submittedName>
</protein>
<evidence type="ECO:0000313" key="3">
    <source>
        <dbReference type="Proteomes" id="UP001161409"/>
    </source>
</evidence>
<evidence type="ECO:0000313" key="2">
    <source>
        <dbReference type="EMBL" id="GLQ05686.1"/>
    </source>
</evidence>
<organism evidence="2 3">
    <name type="scientific">Sneathiella chinensis</name>
    <dbReference type="NCBI Taxonomy" id="349750"/>
    <lineage>
        <taxon>Bacteria</taxon>
        <taxon>Pseudomonadati</taxon>
        <taxon>Pseudomonadota</taxon>
        <taxon>Alphaproteobacteria</taxon>
        <taxon>Sneathiellales</taxon>
        <taxon>Sneathiellaceae</taxon>
        <taxon>Sneathiella</taxon>
    </lineage>
</organism>
<comment type="caution">
    <text evidence="2">The sequence shown here is derived from an EMBL/GenBank/DDBJ whole genome shotgun (WGS) entry which is preliminary data.</text>
</comment>
<dbReference type="SUPFAM" id="SSF55785">
    <property type="entry name" value="PYP-like sensor domain (PAS domain)"/>
    <property type="match status" value="1"/>
</dbReference>
<sequence>MRPTISPTGNERTLGEKDIIVSKTDLTGKITYANKTFLDISGFDEAEVLGVQHNAIRHPDMPRCIFKFLWDTLKERKEVFAYVNNLGKTGDNYWVLAHVTPSIAEDGSVLGYHSNRRAVNKTLIKNVVQPLYAQLLATEKAESSPKAGLEAGMQQLSAFITEQGGNYDEWFFSL</sequence>
<dbReference type="EMBL" id="BSNF01000001">
    <property type="protein sequence ID" value="GLQ05686.1"/>
    <property type="molecule type" value="Genomic_DNA"/>
</dbReference>
<feature type="domain" description="PAS" evidence="1">
    <location>
        <begin position="25"/>
        <end position="76"/>
    </location>
</feature>
<reference evidence="2" key="1">
    <citation type="journal article" date="2014" name="Int. J. Syst. Evol. Microbiol.">
        <title>Complete genome of a new Firmicutes species belonging to the dominant human colonic microbiota ('Ruminococcus bicirculans') reveals two chromosomes and a selective capacity to utilize plant glucans.</title>
        <authorList>
            <consortium name="NISC Comparative Sequencing Program"/>
            <person name="Wegmann U."/>
            <person name="Louis P."/>
            <person name="Goesmann A."/>
            <person name="Henrissat B."/>
            <person name="Duncan S.H."/>
            <person name="Flint H.J."/>
        </authorList>
    </citation>
    <scope>NUCLEOTIDE SEQUENCE</scope>
    <source>
        <strain evidence="2">NBRC 103408</strain>
    </source>
</reference>
<name>A0ABQ5U1X7_9PROT</name>
<evidence type="ECO:0000259" key="1">
    <source>
        <dbReference type="PROSITE" id="PS50112"/>
    </source>
</evidence>
<reference evidence="2" key="2">
    <citation type="submission" date="2023-01" db="EMBL/GenBank/DDBJ databases">
        <title>Draft genome sequence of Sneathiella chinensis strain NBRC 103408.</title>
        <authorList>
            <person name="Sun Q."/>
            <person name="Mori K."/>
        </authorList>
    </citation>
    <scope>NUCLEOTIDE SEQUENCE</scope>
    <source>
        <strain evidence="2">NBRC 103408</strain>
    </source>
</reference>
<dbReference type="RefSeq" id="WP_169559662.1">
    <property type="nucleotide sequence ID" value="NZ_BSNF01000001.1"/>
</dbReference>
<dbReference type="NCBIfam" id="TIGR00229">
    <property type="entry name" value="sensory_box"/>
    <property type="match status" value="1"/>
</dbReference>
<dbReference type="Gene3D" id="3.30.450.20">
    <property type="entry name" value="PAS domain"/>
    <property type="match status" value="1"/>
</dbReference>
<dbReference type="Pfam" id="PF08447">
    <property type="entry name" value="PAS_3"/>
    <property type="match status" value="1"/>
</dbReference>
<dbReference type="InterPro" id="IPR013655">
    <property type="entry name" value="PAS_fold_3"/>
</dbReference>
<accession>A0ABQ5U1X7</accession>